<sequence length="125" mass="14122">MRMTKPDEKLSLIEEQLVIDKRAVRDGSVRVSTKTEFVTEAAEARLDSENVEVTRVAIGREVSEAPAVRTDGDVTIVPVMEEVLVVEKRLMLVEEIHIRRVATTEDVSIPVELRKQRASIERDDP</sequence>
<protein>
    <recommendedName>
        <fullName evidence="1">DUF2382 domain-containing protein</fullName>
    </recommendedName>
</protein>
<organism evidence="2 3">
    <name type="scientific">Agrobacterium tomkonis CFBP 6623</name>
    <dbReference type="NCBI Taxonomy" id="1183432"/>
    <lineage>
        <taxon>Bacteria</taxon>
        <taxon>Pseudomonadati</taxon>
        <taxon>Pseudomonadota</taxon>
        <taxon>Alphaproteobacteria</taxon>
        <taxon>Hyphomicrobiales</taxon>
        <taxon>Rhizobiaceae</taxon>
        <taxon>Rhizobium/Agrobacterium group</taxon>
        <taxon>Agrobacterium</taxon>
        <taxon>Agrobacterium tumefaciens complex</taxon>
    </lineage>
</organism>
<gene>
    <name evidence="2" type="ORF">AGR3A_pa50032</name>
</gene>
<evidence type="ECO:0000259" key="1">
    <source>
        <dbReference type="Pfam" id="PF09557"/>
    </source>
</evidence>
<feature type="domain" description="DUF2382" evidence="1">
    <location>
        <begin position="10"/>
        <end position="119"/>
    </location>
</feature>
<evidence type="ECO:0000313" key="3">
    <source>
        <dbReference type="Proteomes" id="UP000191988"/>
    </source>
</evidence>
<name>A0A1S7S9A7_9HYPH</name>
<accession>A0A1S7S9A7</accession>
<keyword evidence="3" id="KW-1185">Reference proteome</keyword>
<dbReference type="Pfam" id="PF09557">
    <property type="entry name" value="DUF2382"/>
    <property type="match status" value="1"/>
</dbReference>
<proteinExistence type="predicted"/>
<dbReference type="STRING" id="1183432.AGR3A_pa50032"/>
<reference evidence="3" key="1">
    <citation type="submission" date="2016-01" db="EMBL/GenBank/DDBJ databases">
        <authorList>
            <person name="Regsiter A."/>
            <person name="william w."/>
        </authorList>
    </citation>
    <scope>NUCLEOTIDE SEQUENCE [LARGE SCALE GENOMIC DNA]</scope>
    <source>
        <strain evidence="3">CFBP 6623</strain>
    </source>
</reference>
<dbReference type="AlphaFoldDB" id="A0A1S7S9A7"/>
<evidence type="ECO:0000313" key="2">
    <source>
        <dbReference type="EMBL" id="CUX64884.1"/>
    </source>
</evidence>
<dbReference type="EMBL" id="FBWK01000069">
    <property type="protein sequence ID" value="CUX64884.1"/>
    <property type="molecule type" value="Genomic_DNA"/>
</dbReference>
<dbReference type="InterPro" id="IPR019060">
    <property type="entry name" value="DUF2382"/>
</dbReference>
<dbReference type="Proteomes" id="UP000191988">
    <property type="component" value="Unassembled WGS sequence"/>
</dbReference>